<organism evidence="7 8">
    <name type="scientific">Porphyridium purpureum</name>
    <name type="common">Red alga</name>
    <name type="synonym">Porphyridium cruentum</name>
    <dbReference type="NCBI Taxonomy" id="35688"/>
    <lineage>
        <taxon>Eukaryota</taxon>
        <taxon>Rhodophyta</taxon>
        <taxon>Bangiophyceae</taxon>
        <taxon>Porphyridiales</taxon>
        <taxon>Porphyridiaceae</taxon>
        <taxon>Porphyridium</taxon>
    </lineage>
</organism>
<gene>
    <name evidence="7" type="ORF">FVE85_9186</name>
</gene>
<evidence type="ECO:0000313" key="7">
    <source>
        <dbReference type="EMBL" id="KAA8492914.1"/>
    </source>
</evidence>
<dbReference type="InterPro" id="IPR052950">
    <property type="entry name" value="CISD"/>
</dbReference>
<dbReference type="EMBL" id="VRMN01000008">
    <property type="protein sequence ID" value="KAA8492914.1"/>
    <property type="molecule type" value="Genomic_DNA"/>
</dbReference>
<evidence type="ECO:0000256" key="1">
    <source>
        <dbReference type="ARBA" id="ARBA00022714"/>
    </source>
</evidence>
<dbReference type="PANTHER" id="PTHR46491:SF3">
    <property type="entry name" value="CDGSH IRON-SULFUR DOMAIN-CONTAINING PROTEIN 3, MITOCHONDRIAL"/>
    <property type="match status" value="1"/>
</dbReference>
<dbReference type="GO" id="GO:0051537">
    <property type="term" value="F:2 iron, 2 sulfur cluster binding"/>
    <property type="evidence" value="ECO:0007669"/>
    <property type="project" value="UniProtKB-KW"/>
</dbReference>
<dbReference type="InterPro" id="IPR042216">
    <property type="entry name" value="MitoNEET_CISD"/>
</dbReference>
<dbReference type="PANTHER" id="PTHR46491">
    <property type="entry name" value="CDGSH IRON SULFUR DOMAIN PROTEIN HOMOLOG"/>
    <property type="match status" value="1"/>
</dbReference>
<dbReference type="Proteomes" id="UP000324585">
    <property type="component" value="Unassembled WGS sequence"/>
</dbReference>
<dbReference type="OrthoDB" id="15717at2759"/>
<dbReference type="Gene3D" id="3.40.5.90">
    <property type="entry name" value="CDGSH iron-sulfur domain, mitoNEET-type"/>
    <property type="match status" value="2"/>
</dbReference>
<comment type="caution">
    <text evidence="7">The sequence shown here is derived from an EMBL/GenBank/DDBJ whole genome shotgun (WGS) entry which is preliminary data.</text>
</comment>
<evidence type="ECO:0000256" key="3">
    <source>
        <dbReference type="ARBA" id="ARBA00023004"/>
    </source>
</evidence>
<dbReference type="AlphaFoldDB" id="A0A5J4YQE3"/>
<evidence type="ECO:0000256" key="4">
    <source>
        <dbReference type="ARBA" id="ARBA00023014"/>
    </source>
</evidence>
<dbReference type="InterPro" id="IPR018967">
    <property type="entry name" value="FeS-contain_CDGSH-typ"/>
</dbReference>
<dbReference type="SMART" id="SM00704">
    <property type="entry name" value="ZnF_CDGSH"/>
    <property type="match status" value="2"/>
</dbReference>
<protein>
    <submittedName>
        <fullName evidence="7">CDGSH iron-sulfur domain-containing protein 3, mitochondrial</fullName>
    </submittedName>
</protein>
<evidence type="ECO:0000256" key="5">
    <source>
        <dbReference type="ARBA" id="ARBA00034078"/>
    </source>
</evidence>
<keyword evidence="8" id="KW-1185">Reference proteome</keyword>
<comment type="cofactor">
    <cofactor evidence="5">
        <name>[2Fe-2S] cluster</name>
        <dbReference type="ChEBI" id="CHEBI:190135"/>
    </cofactor>
</comment>
<sequence>MLGFVCGGPWPSRRAWGKVATVDVRAVCGGRAFGCDRGQVERRAVTVMGAEKNGFFENLIKRVIRTPGVDKAGMEPCPFCEETGKMTCESCGGSGSDPLGTCIICSGKGVLKCSICSGLGVVDSVRRGGTDTKGAFISTVKKQKAVARAAAGAVLTEPDVGFVCSEGSENFSKKCACYARESARQPPVDYDGEGPWAEDLKKGKVVSFCACGVSNMQPYCGGFHTYVNKERGTSYEPIRVKAEEDKSVMICRCGHSKTIYCTGVHNTLKQIQFAKE</sequence>
<dbReference type="GO" id="GO:0046872">
    <property type="term" value="F:metal ion binding"/>
    <property type="evidence" value="ECO:0007669"/>
    <property type="project" value="UniProtKB-KW"/>
</dbReference>
<feature type="domain" description="Iron-binding zinc finger CDGSH type" evidence="6">
    <location>
        <begin position="193"/>
        <end position="230"/>
    </location>
</feature>
<keyword evidence="4" id="KW-0411">Iron-sulfur</keyword>
<accession>A0A5J4YQE3</accession>
<evidence type="ECO:0000313" key="8">
    <source>
        <dbReference type="Proteomes" id="UP000324585"/>
    </source>
</evidence>
<evidence type="ECO:0000259" key="6">
    <source>
        <dbReference type="SMART" id="SM00704"/>
    </source>
</evidence>
<dbReference type="GO" id="GO:0005737">
    <property type="term" value="C:cytoplasm"/>
    <property type="evidence" value="ECO:0007669"/>
    <property type="project" value="UniProtKB-ARBA"/>
</dbReference>
<keyword evidence="3" id="KW-0408">Iron</keyword>
<name>A0A5J4YQE3_PORPP</name>
<evidence type="ECO:0000256" key="2">
    <source>
        <dbReference type="ARBA" id="ARBA00022723"/>
    </source>
</evidence>
<reference evidence="8" key="1">
    <citation type="journal article" date="2019" name="Nat. Commun.">
        <title>Expansion of phycobilisome linker gene families in mesophilic red algae.</title>
        <authorList>
            <person name="Lee J."/>
            <person name="Kim D."/>
            <person name="Bhattacharya D."/>
            <person name="Yoon H.S."/>
        </authorList>
    </citation>
    <scope>NUCLEOTIDE SEQUENCE [LARGE SCALE GENOMIC DNA]</scope>
    <source>
        <strain evidence="8">CCMP 1328</strain>
    </source>
</reference>
<keyword evidence="1" id="KW-0001">2Fe-2S</keyword>
<proteinExistence type="predicted"/>
<feature type="domain" description="Iron-binding zinc finger CDGSH type" evidence="6">
    <location>
        <begin position="237"/>
        <end position="271"/>
    </location>
</feature>
<keyword evidence="2" id="KW-0479">Metal-binding</keyword>